<evidence type="ECO:0000313" key="2">
    <source>
        <dbReference type="Proteomes" id="UP000233060"/>
    </source>
</evidence>
<reference evidence="1" key="2">
    <citation type="submission" date="2025-09" db="UniProtKB">
        <authorList>
            <consortium name="Ensembl"/>
        </authorList>
    </citation>
    <scope>IDENTIFICATION</scope>
</reference>
<reference evidence="1" key="1">
    <citation type="submission" date="2025-08" db="UniProtKB">
        <authorList>
            <consortium name="Ensembl"/>
        </authorList>
    </citation>
    <scope>IDENTIFICATION</scope>
</reference>
<name>A0A2K5NZA7_CERAT</name>
<sequence>MSLIKEPAWICIFPYIRYSLLRTKFLHMITQFELQGNQKKEDEILLFLFKISPDSLSYSSNLTIGCWGSYFLLEILLKILRRNFYLRSLQAC</sequence>
<dbReference type="Bgee" id="ENSCATG00000044013">
    <property type="expression patterns" value="Expressed in bone marrow and 12 other cell types or tissues"/>
</dbReference>
<dbReference type="Ensembl" id="ENSCATT00000067269.1">
    <property type="protein sequence ID" value="ENSCATP00000042833.1"/>
    <property type="gene ID" value="ENSCATG00000044013.1"/>
</dbReference>
<proteinExistence type="predicted"/>
<dbReference type="AlphaFoldDB" id="A0A2K5NZA7"/>
<organism evidence="1 2">
    <name type="scientific">Cercocebus atys</name>
    <name type="common">Sooty mangabey</name>
    <name type="synonym">Cercocebus torquatus atys</name>
    <dbReference type="NCBI Taxonomy" id="9531"/>
    <lineage>
        <taxon>Eukaryota</taxon>
        <taxon>Metazoa</taxon>
        <taxon>Chordata</taxon>
        <taxon>Craniata</taxon>
        <taxon>Vertebrata</taxon>
        <taxon>Euteleostomi</taxon>
        <taxon>Mammalia</taxon>
        <taxon>Eutheria</taxon>
        <taxon>Euarchontoglires</taxon>
        <taxon>Primates</taxon>
        <taxon>Haplorrhini</taxon>
        <taxon>Catarrhini</taxon>
        <taxon>Cercopithecidae</taxon>
        <taxon>Cercopithecinae</taxon>
        <taxon>Cercocebus</taxon>
    </lineage>
</organism>
<accession>A0A2K5NZA7</accession>
<keyword evidence="2" id="KW-1185">Reference proteome</keyword>
<dbReference type="Proteomes" id="UP000233060">
    <property type="component" value="Unassembled WGS sequence"/>
</dbReference>
<protein>
    <submittedName>
        <fullName evidence="1">Uncharacterized protein</fullName>
    </submittedName>
</protein>
<dbReference type="GeneTree" id="ENSGT00520000059830"/>
<dbReference type="OMA" id="PAWICIF"/>
<evidence type="ECO:0000313" key="1">
    <source>
        <dbReference type="Ensembl" id="ENSCATP00000042833.1"/>
    </source>
</evidence>